<gene>
    <name evidence="1" type="ORF">ACFFPJ_04690</name>
</gene>
<evidence type="ECO:0000313" key="2">
    <source>
        <dbReference type="Proteomes" id="UP001589611"/>
    </source>
</evidence>
<dbReference type="EMBL" id="JBHMBE010000002">
    <property type="protein sequence ID" value="MFB9645090.1"/>
    <property type="molecule type" value="Genomic_DNA"/>
</dbReference>
<keyword evidence="2" id="KW-1185">Reference proteome</keyword>
<evidence type="ECO:0000313" key="1">
    <source>
        <dbReference type="EMBL" id="MFB9645090.1"/>
    </source>
</evidence>
<comment type="caution">
    <text evidence="1">The sequence shown here is derived from an EMBL/GenBank/DDBJ whole genome shotgun (WGS) entry which is preliminary data.</text>
</comment>
<proteinExistence type="predicted"/>
<reference evidence="1 2" key="1">
    <citation type="submission" date="2024-09" db="EMBL/GenBank/DDBJ databases">
        <authorList>
            <person name="Sun Q."/>
            <person name="Mori K."/>
        </authorList>
    </citation>
    <scope>NUCLEOTIDE SEQUENCE [LARGE SCALE GENOMIC DNA]</scope>
    <source>
        <strain evidence="1 2">JCM 1342</strain>
    </source>
</reference>
<name>A0ABV5SXL6_9MICO</name>
<organism evidence="1 2">
    <name type="scientific">Microbacterium terregens</name>
    <dbReference type="NCBI Taxonomy" id="69363"/>
    <lineage>
        <taxon>Bacteria</taxon>
        <taxon>Bacillati</taxon>
        <taxon>Actinomycetota</taxon>
        <taxon>Actinomycetes</taxon>
        <taxon>Micrococcales</taxon>
        <taxon>Microbacteriaceae</taxon>
        <taxon>Microbacterium</taxon>
    </lineage>
</organism>
<dbReference type="Proteomes" id="UP001589611">
    <property type="component" value="Unassembled WGS sequence"/>
</dbReference>
<accession>A0ABV5SXL6</accession>
<dbReference type="RefSeq" id="WP_344713970.1">
    <property type="nucleotide sequence ID" value="NZ_BAAAWH010000001.1"/>
</dbReference>
<sequence>MSDEVLPLGIPRLTAPDDVLLRNVIPQWTNEDETPKSVAFRPTPKDEDHLSTDYGISAADAFASYKKRVGHAPEGTWGLGVGAILECHEEIEVLKDGGTGDLPDSHASIVFPAAGDSKTASRKVHERIARDLKAEAIRRKRQHPPA</sequence>
<protein>
    <submittedName>
        <fullName evidence="1">Uncharacterized protein</fullName>
    </submittedName>
</protein>